<dbReference type="EMBL" id="JAJEQF010000045">
    <property type="protein sequence ID" value="MCC2168745.1"/>
    <property type="molecule type" value="Genomic_DNA"/>
</dbReference>
<name>A0AAE3AXN0_9FIRM</name>
<evidence type="ECO:0000313" key="2">
    <source>
        <dbReference type="Proteomes" id="UP001199355"/>
    </source>
</evidence>
<accession>A0AAE3AXN0</accession>
<reference evidence="1 2" key="1">
    <citation type="submission" date="2021-10" db="EMBL/GenBank/DDBJ databases">
        <title>Anaerobic single-cell dispensing facilitates the cultivation of human gut bacteria.</title>
        <authorList>
            <person name="Afrizal A."/>
        </authorList>
    </citation>
    <scope>NUCLEOTIDE SEQUENCE [LARGE SCALE GENOMIC DNA]</scope>
    <source>
        <strain evidence="1 2">CLA-AA-H244</strain>
    </source>
</reference>
<dbReference type="InterPro" id="IPR004027">
    <property type="entry name" value="SEC_C_motif"/>
</dbReference>
<dbReference type="RefSeq" id="WP_308728859.1">
    <property type="nucleotide sequence ID" value="NZ_JAJEQF010000045.1"/>
</dbReference>
<organism evidence="1 2">
    <name type="scientific">Gallintestinimicrobium propionicum</name>
    <dbReference type="NCBI Taxonomy" id="2981770"/>
    <lineage>
        <taxon>Bacteria</taxon>
        <taxon>Bacillati</taxon>
        <taxon>Bacillota</taxon>
        <taxon>Clostridia</taxon>
        <taxon>Lachnospirales</taxon>
        <taxon>Lachnospiraceae</taxon>
        <taxon>Gallintestinimicrobium</taxon>
    </lineage>
</organism>
<sequence>MVYNCFIRCHVCGSITRVRLQVGWQEEHPIVVACRKCGISLNGKVKIGQDMPGLEFSFENAEILREDESADYVVECSGEFPTKKLSTDEREFVPSPFMRNQSRMQENNGYEKFTRSVSRLMETAQNWAQYKRILDLSQNGNKGYLIQEVKKLIPEQFVPGTNELEILRAVHLVEIMGFITPLRDDVISEHEVSDSVLKLDFNQIRELIEYLNAHEGYRLEDLQSTIYQMLSEFIEVYQYLIPAFATQFCKADSIDFAEEGSTTSSFDLVKQFYLDVYEALGNILILPVALNNIKFRGNFKKVKPGLERRVNSLDDFFGLSKANRYHLCDSEEIYTEYLQVIINAKLRNAIGHNDVKYDAISQQITYIPDPKDRLKSRTEYLLEFENEALHLFQAILVIAEYLYKIKEFALIDKGHRPAELGMPSKKLKTGRNDLCPCGSGKKFKKCCLGKGLYD</sequence>
<dbReference type="AlphaFoldDB" id="A0AAE3AXN0"/>
<dbReference type="Gene3D" id="3.10.450.50">
    <property type="match status" value="1"/>
</dbReference>
<dbReference type="Pfam" id="PF02810">
    <property type="entry name" value="SEC-C"/>
    <property type="match status" value="1"/>
</dbReference>
<dbReference type="SUPFAM" id="SSF103642">
    <property type="entry name" value="Sec-C motif"/>
    <property type="match status" value="1"/>
</dbReference>
<evidence type="ECO:0000313" key="1">
    <source>
        <dbReference type="EMBL" id="MCC2168745.1"/>
    </source>
</evidence>
<gene>
    <name evidence="1" type="ORF">LKD45_13785</name>
</gene>
<protein>
    <submittedName>
        <fullName evidence="1">SEC-C domain-containing protein</fullName>
    </submittedName>
</protein>
<dbReference type="Proteomes" id="UP001199355">
    <property type="component" value="Unassembled WGS sequence"/>
</dbReference>
<keyword evidence="2" id="KW-1185">Reference proteome</keyword>
<proteinExistence type="predicted"/>
<comment type="caution">
    <text evidence="1">The sequence shown here is derived from an EMBL/GenBank/DDBJ whole genome shotgun (WGS) entry which is preliminary data.</text>
</comment>